<dbReference type="Proteomes" id="UP001286456">
    <property type="component" value="Unassembled WGS sequence"/>
</dbReference>
<accession>A0AAE0I8J6</accession>
<dbReference type="SUPFAM" id="SSF52047">
    <property type="entry name" value="RNI-like"/>
    <property type="match status" value="1"/>
</dbReference>
<name>A0AAE0I8J6_9PEZI</name>
<sequence length="503" mass="56175">MAAPLILDLPYRYPTLWDEILESLNLASVKNLRLTSKALAAGCIHPRFIRAIAHQTIELTAESVESLASLASHPLGAAVKSLTVTAVVYDASYMEQRLDQLYANPGTLPVALRQLDWMDMQRKRRDPAPVEENALVNSLAGSLRAFGKLDTVELNAAVVDRHMGDRMSTTHAGEVSAICEHANHCYLAVIAALESSGVVIGSLSLFQDTPRGGLELDSLAEHMTAPSWGVGYQGVMTSITNFAVGIAVEDTNPMTPVGNGSGPWPDGTPLAWVLDCMPNLKTLDIRFFSRDSEPRMTTRIFSDIARQVRLRHLTTFRLRGAKPVEPARLVQFLQAHSSIHQLDLEEISLLSDLHPHHIGTHREPGDPSPHRVNNWASLIPFMAGILPCLNKLRLSSLVEIGGTDDLFNLYPIWATFIPALRNQTQNDDQSYFFDHGRLVHTIVFEGDQLKRDLVFFTHRLTRTVDSPFRKRFMEWRQLQYGPAPNQPPLNPWRPLYHFVPQGE</sequence>
<dbReference type="AlphaFoldDB" id="A0AAE0I8J6"/>
<reference evidence="1" key="2">
    <citation type="submission" date="2023-06" db="EMBL/GenBank/DDBJ databases">
        <authorList>
            <consortium name="Lawrence Berkeley National Laboratory"/>
            <person name="Haridas S."/>
            <person name="Hensen N."/>
            <person name="Bonometti L."/>
            <person name="Westerberg I."/>
            <person name="Brannstrom I.O."/>
            <person name="Guillou S."/>
            <person name="Cros-Aarteil S."/>
            <person name="Calhoun S."/>
            <person name="Kuo A."/>
            <person name="Mondo S."/>
            <person name="Pangilinan J."/>
            <person name="Riley R."/>
            <person name="Labutti K."/>
            <person name="Andreopoulos B."/>
            <person name="Lipzen A."/>
            <person name="Chen C."/>
            <person name="Yanf M."/>
            <person name="Daum C."/>
            <person name="Ng V."/>
            <person name="Clum A."/>
            <person name="Steindorff A."/>
            <person name="Ohm R."/>
            <person name="Martin F."/>
            <person name="Silar P."/>
            <person name="Natvig D."/>
            <person name="Lalanne C."/>
            <person name="Gautier V."/>
            <person name="Ament-Velasquez S.L."/>
            <person name="Kruys A."/>
            <person name="Hutchinson M.I."/>
            <person name="Powell A.J."/>
            <person name="Barry K."/>
            <person name="Miller A.N."/>
            <person name="Grigoriev I.V."/>
            <person name="Debuchy R."/>
            <person name="Gladieux P."/>
            <person name="Thoren M.H."/>
            <person name="Johannesson H."/>
        </authorList>
    </citation>
    <scope>NUCLEOTIDE SEQUENCE</scope>
    <source>
        <strain evidence="1">SMH4131-1</strain>
    </source>
</reference>
<gene>
    <name evidence="1" type="ORF">B0T19DRAFT_240991</name>
</gene>
<protein>
    <submittedName>
        <fullName evidence="1">Uncharacterized protein</fullName>
    </submittedName>
</protein>
<comment type="caution">
    <text evidence="1">The sequence shown here is derived from an EMBL/GenBank/DDBJ whole genome shotgun (WGS) entry which is preliminary data.</text>
</comment>
<keyword evidence="2" id="KW-1185">Reference proteome</keyword>
<proteinExistence type="predicted"/>
<reference evidence="1" key="1">
    <citation type="journal article" date="2023" name="Mol. Phylogenet. Evol.">
        <title>Genome-scale phylogeny and comparative genomics of the fungal order Sordariales.</title>
        <authorList>
            <person name="Hensen N."/>
            <person name="Bonometti L."/>
            <person name="Westerberg I."/>
            <person name="Brannstrom I.O."/>
            <person name="Guillou S."/>
            <person name="Cros-Aarteil S."/>
            <person name="Calhoun S."/>
            <person name="Haridas S."/>
            <person name="Kuo A."/>
            <person name="Mondo S."/>
            <person name="Pangilinan J."/>
            <person name="Riley R."/>
            <person name="LaButti K."/>
            <person name="Andreopoulos B."/>
            <person name="Lipzen A."/>
            <person name="Chen C."/>
            <person name="Yan M."/>
            <person name="Daum C."/>
            <person name="Ng V."/>
            <person name="Clum A."/>
            <person name="Steindorff A."/>
            <person name="Ohm R.A."/>
            <person name="Martin F."/>
            <person name="Silar P."/>
            <person name="Natvig D.O."/>
            <person name="Lalanne C."/>
            <person name="Gautier V."/>
            <person name="Ament-Velasquez S.L."/>
            <person name="Kruys A."/>
            <person name="Hutchinson M.I."/>
            <person name="Powell A.J."/>
            <person name="Barry K."/>
            <person name="Miller A.N."/>
            <person name="Grigoriev I.V."/>
            <person name="Debuchy R."/>
            <person name="Gladieux P."/>
            <person name="Hiltunen Thoren M."/>
            <person name="Johannesson H."/>
        </authorList>
    </citation>
    <scope>NUCLEOTIDE SEQUENCE</scope>
    <source>
        <strain evidence="1">SMH4131-1</strain>
    </source>
</reference>
<evidence type="ECO:0000313" key="2">
    <source>
        <dbReference type="Proteomes" id="UP001286456"/>
    </source>
</evidence>
<organism evidence="1 2">
    <name type="scientific">Cercophora scortea</name>
    <dbReference type="NCBI Taxonomy" id="314031"/>
    <lineage>
        <taxon>Eukaryota</taxon>
        <taxon>Fungi</taxon>
        <taxon>Dikarya</taxon>
        <taxon>Ascomycota</taxon>
        <taxon>Pezizomycotina</taxon>
        <taxon>Sordariomycetes</taxon>
        <taxon>Sordariomycetidae</taxon>
        <taxon>Sordariales</taxon>
        <taxon>Lasiosphaeriaceae</taxon>
        <taxon>Cercophora</taxon>
    </lineage>
</organism>
<dbReference type="EMBL" id="JAUEPO010000005">
    <property type="protein sequence ID" value="KAK3320468.1"/>
    <property type="molecule type" value="Genomic_DNA"/>
</dbReference>
<evidence type="ECO:0000313" key="1">
    <source>
        <dbReference type="EMBL" id="KAK3320468.1"/>
    </source>
</evidence>